<name>A0A3M8D5Y3_9BACL</name>
<evidence type="ECO:0000256" key="3">
    <source>
        <dbReference type="ARBA" id="ARBA00022801"/>
    </source>
</evidence>
<dbReference type="AlphaFoldDB" id="A0A3M8D5Y3"/>
<protein>
    <submittedName>
        <fullName evidence="5">M20/M25/M40 family metallo-hydrolase</fullName>
    </submittedName>
</protein>
<dbReference type="GO" id="GO:0046872">
    <property type="term" value="F:metal ion binding"/>
    <property type="evidence" value="ECO:0007669"/>
    <property type="project" value="UniProtKB-KW"/>
</dbReference>
<feature type="domain" description="Peptidase M28" evidence="4">
    <location>
        <begin position="27"/>
        <end position="190"/>
    </location>
</feature>
<dbReference type="PANTHER" id="PTHR42994:SF1">
    <property type="entry name" value="PEPTIDASE T"/>
    <property type="match status" value="1"/>
</dbReference>
<evidence type="ECO:0000313" key="5">
    <source>
        <dbReference type="EMBL" id="RNB82635.1"/>
    </source>
</evidence>
<dbReference type="GO" id="GO:0016787">
    <property type="term" value="F:hydrolase activity"/>
    <property type="evidence" value="ECO:0007669"/>
    <property type="project" value="UniProtKB-KW"/>
</dbReference>
<keyword evidence="3 5" id="KW-0378">Hydrolase</keyword>
<dbReference type="PROSITE" id="PS00758">
    <property type="entry name" value="ARGE_DAPE_CPG2_1"/>
    <property type="match status" value="1"/>
</dbReference>
<evidence type="ECO:0000256" key="1">
    <source>
        <dbReference type="ARBA" id="ARBA00001947"/>
    </source>
</evidence>
<dbReference type="InterPro" id="IPR007484">
    <property type="entry name" value="Peptidase_M28"/>
</dbReference>
<gene>
    <name evidence="5" type="ORF">EDM59_20465</name>
</gene>
<accession>A0A3M8D5Y3</accession>
<comment type="cofactor">
    <cofactor evidence="1">
        <name>Zn(2+)</name>
        <dbReference type="ChEBI" id="CHEBI:29105"/>
    </cofactor>
</comment>
<dbReference type="SUPFAM" id="SSF53187">
    <property type="entry name" value="Zn-dependent exopeptidases"/>
    <property type="match status" value="1"/>
</dbReference>
<reference evidence="5 6" key="1">
    <citation type="submission" date="2018-10" db="EMBL/GenBank/DDBJ databases">
        <title>Phylogenomics of Brevibacillus.</title>
        <authorList>
            <person name="Dunlap C."/>
        </authorList>
    </citation>
    <scope>NUCLEOTIDE SEQUENCE [LARGE SCALE GENOMIC DNA]</scope>
    <source>
        <strain evidence="5 6">JCM 15774</strain>
    </source>
</reference>
<dbReference type="Gene3D" id="3.40.630.10">
    <property type="entry name" value="Zn peptidases"/>
    <property type="match status" value="1"/>
</dbReference>
<evidence type="ECO:0000256" key="2">
    <source>
        <dbReference type="ARBA" id="ARBA00022723"/>
    </source>
</evidence>
<keyword evidence="6" id="KW-1185">Reference proteome</keyword>
<evidence type="ECO:0000313" key="6">
    <source>
        <dbReference type="Proteomes" id="UP000269573"/>
    </source>
</evidence>
<sequence>MEKVLEHVHLDVYGNLLGETVCGSGAGPTVLLCAHMDTVDWIVPGREVIREGDVFTSSAGVLGADDRAGMAIVMAVVRNVRSTEFSGRLKVAFTREEEVGRYGSKAMDREWLNDVDLAIVVDRRGNRDIVTSRGQIQPFCDPAVGAFFEHAGAAAGMPDWRMVPGGISDACTFASYGINSVNLSAGYLDEHTEQEREDLRWVRETTNLILTALGMLEQQVERLFPDRLCQFGR</sequence>
<proteinExistence type="predicted"/>
<keyword evidence="2" id="KW-0479">Metal-binding</keyword>
<comment type="caution">
    <text evidence="5">The sequence shown here is derived from an EMBL/GenBank/DDBJ whole genome shotgun (WGS) entry which is preliminary data.</text>
</comment>
<evidence type="ECO:0000259" key="4">
    <source>
        <dbReference type="Pfam" id="PF04389"/>
    </source>
</evidence>
<dbReference type="Proteomes" id="UP000269573">
    <property type="component" value="Unassembled WGS sequence"/>
</dbReference>
<dbReference type="Pfam" id="PF04389">
    <property type="entry name" value="Peptidase_M28"/>
    <property type="match status" value="1"/>
</dbReference>
<dbReference type="EMBL" id="RHHU01000012">
    <property type="protein sequence ID" value="RNB82635.1"/>
    <property type="molecule type" value="Genomic_DNA"/>
</dbReference>
<organism evidence="5 6">
    <name type="scientific">Brevibacillus nitrificans</name>
    <dbReference type="NCBI Taxonomy" id="651560"/>
    <lineage>
        <taxon>Bacteria</taxon>
        <taxon>Bacillati</taxon>
        <taxon>Bacillota</taxon>
        <taxon>Bacilli</taxon>
        <taxon>Bacillales</taxon>
        <taxon>Paenibacillaceae</taxon>
        <taxon>Brevibacillus</taxon>
    </lineage>
</organism>
<dbReference type="PANTHER" id="PTHR42994">
    <property type="entry name" value="PEPTIDASE T"/>
    <property type="match status" value="1"/>
</dbReference>
<dbReference type="InterPro" id="IPR001261">
    <property type="entry name" value="ArgE/DapE_CS"/>
</dbReference>